<evidence type="ECO:0000256" key="1">
    <source>
        <dbReference type="ARBA" id="ARBA00010364"/>
    </source>
</evidence>
<dbReference type="Pfam" id="PF02594">
    <property type="entry name" value="DUF167"/>
    <property type="match status" value="1"/>
</dbReference>
<dbReference type="Proteomes" id="UP000619041">
    <property type="component" value="Unassembled WGS sequence"/>
</dbReference>
<dbReference type="EMBL" id="BMKL01000001">
    <property type="protein sequence ID" value="GGE03710.1"/>
    <property type="molecule type" value="Genomic_DNA"/>
</dbReference>
<proteinExistence type="inferred from homology"/>
<dbReference type="Gene3D" id="3.30.1200.10">
    <property type="entry name" value="YggU-like"/>
    <property type="match status" value="1"/>
</dbReference>
<dbReference type="InterPro" id="IPR003746">
    <property type="entry name" value="DUF167"/>
</dbReference>
<dbReference type="RefSeq" id="WP_188645360.1">
    <property type="nucleotide sequence ID" value="NZ_BMKL01000001.1"/>
</dbReference>
<dbReference type="PANTHER" id="PTHR13420">
    <property type="entry name" value="UPF0235 PROTEIN C15ORF40"/>
    <property type="match status" value="1"/>
</dbReference>
<name>A0ABQ1SAC0_9SPHN</name>
<dbReference type="NCBIfam" id="TIGR00251">
    <property type="entry name" value="DUF167 family protein"/>
    <property type="match status" value="1"/>
</dbReference>
<evidence type="ECO:0000313" key="3">
    <source>
        <dbReference type="EMBL" id="GGE03710.1"/>
    </source>
</evidence>
<comment type="caution">
    <text evidence="3">The sequence shown here is derived from an EMBL/GenBank/DDBJ whole genome shotgun (WGS) entry which is preliminary data.</text>
</comment>
<organism evidence="3 4">
    <name type="scientific">Tsuneonella deserti</name>
    <dbReference type="NCBI Taxonomy" id="2035528"/>
    <lineage>
        <taxon>Bacteria</taxon>
        <taxon>Pseudomonadati</taxon>
        <taxon>Pseudomonadota</taxon>
        <taxon>Alphaproteobacteria</taxon>
        <taxon>Sphingomonadales</taxon>
        <taxon>Erythrobacteraceae</taxon>
        <taxon>Tsuneonella</taxon>
    </lineage>
</organism>
<comment type="similarity">
    <text evidence="1 2">Belongs to the UPF0235 family.</text>
</comment>
<evidence type="ECO:0000313" key="4">
    <source>
        <dbReference type="Proteomes" id="UP000619041"/>
    </source>
</evidence>
<protein>
    <recommendedName>
        <fullName evidence="2">UPF0235 protein GCM10011515_24160</fullName>
    </recommendedName>
</protein>
<dbReference type="SUPFAM" id="SSF69786">
    <property type="entry name" value="YggU-like"/>
    <property type="match status" value="1"/>
</dbReference>
<dbReference type="InterPro" id="IPR036591">
    <property type="entry name" value="YggU-like_sf"/>
</dbReference>
<reference evidence="4" key="1">
    <citation type="journal article" date="2019" name="Int. J. Syst. Evol. Microbiol.">
        <title>The Global Catalogue of Microorganisms (GCM) 10K type strain sequencing project: providing services to taxonomists for standard genome sequencing and annotation.</title>
        <authorList>
            <consortium name="The Broad Institute Genomics Platform"/>
            <consortium name="The Broad Institute Genome Sequencing Center for Infectious Disease"/>
            <person name="Wu L."/>
            <person name="Ma J."/>
        </authorList>
    </citation>
    <scope>NUCLEOTIDE SEQUENCE [LARGE SCALE GENOMIC DNA]</scope>
    <source>
        <strain evidence="4">CGMCC 1.15959</strain>
    </source>
</reference>
<dbReference type="SMART" id="SM01152">
    <property type="entry name" value="DUF167"/>
    <property type="match status" value="1"/>
</dbReference>
<dbReference type="PANTHER" id="PTHR13420:SF7">
    <property type="entry name" value="UPF0235 PROTEIN C15ORF40"/>
    <property type="match status" value="1"/>
</dbReference>
<evidence type="ECO:0000256" key="2">
    <source>
        <dbReference type="HAMAP-Rule" id="MF_00634"/>
    </source>
</evidence>
<accession>A0ABQ1SAC0</accession>
<dbReference type="HAMAP" id="MF_00634">
    <property type="entry name" value="UPF0235"/>
    <property type="match status" value="1"/>
</dbReference>
<gene>
    <name evidence="3" type="ORF">GCM10011515_24160</name>
</gene>
<keyword evidence="4" id="KW-1185">Reference proteome</keyword>
<sequence length="94" mass="9657">MARPRTEFPPASDIRALADPAGRLALHVTPGARSENMAIGAGKLAVKVRAKPADGAANEAVMRLLADALGVAPSGLTLLRGATSREKLVQIPPP</sequence>